<name>A0ABQ9I2S0_9NEOP</name>
<comment type="caution">
    <text evidence="1">The sequence shown here is derived from an EMBL/GenBank/DDBJ whole genome shotgun (WGS) entry which is preliminary data.</text>
</comment>
<reference evidence="1 2" key="1">
    <citation type="submission" date="2023-02" db="EMBL/GenBank/DDBJ databases">
        <title>LHISI_Scaffold_Assembly.</title>
        <authorList>
            <person name="Stuart O.P."/>
            <person name="Cleave R."/>
            <person name="Magrath M.J.L."/>
            <person name="Mikheyev A.S."/>
        </authorList>
    </citation>
    <scope>NUCLEOTIDE SEQUENCE [LARGE SCALE GENOMIC DNA]</scope>
    <source>
        <strain evidence="1">Daus_M_001</strain>
        <tissue evidence="1">Leg muscle</tissue>
    </source>
</reference>
<evidence type="ECO:0000313" key="1">
    <source>
        <dbReference type="EMBL" id="KAJ8890930.1"/>
    </source>
</evidence>
<evidence type="ECO:0000313" key="2">
    <source>
        <dbReference type="Proteomes" id="UP001159363"/>
    </source>
</evidence>
<proteinExistence type="predicted"/>
<keyword evidence="2" id="KW-1185">Reference proteome</keyword>
<feature type="non-terminal residue" evidence="1">
    <location>
        <position position="62"/>
    </location>
</feature>
<dbReference type="Proteomes" id="UP001159363">
    <property type="component" value="Chromosome 3"/>
</dbReference>
<sequence length="62" mass="7163">MEDRNNSQHKDVGLNVGVDHFSTTLVPQWRGPFKSCHFLKPVTLLVDYQQPPNRQVKVHVSH</sequence>
<dbReference type="EMBL" id="JARBHB010000003">
    <property type="protein sequence ID" value="KAJ8890930.1"/>
    <property type="molecule type" value="Genomic_DNA"/>
</dbReference>
<protein>
    <submittedName>
        <fullName evidence="1">Uncharacterized protein</fullName>
    </submittedName>
</protein>
<accession>A0ABQ9I2S0</accession>
<gene>
    <name evidence="1" type="ORF">PR048_010439</name>
</gene>
<organism evidence="1 2">
    <name type="scientific">Dryococelus australis</name>
    <dbReference type="NCBI Taxonomy" id="614101"/>
    <lineage>
        <taxon>Eukaryota</taxon>
        <taxon>Metazoa</taxon>
        <taxon>Ecdysozoa</taxon>
        <taxon>Arthropoda</taxon>
        <taxon>Hexapoda</taxon>
        <taxon>Insecta</taxon>
        <taxon>Pterygota</taxon>
        <taxon>Neoptera</taxon>
        <taxon>Polyneoptera</taxon>
        <taxon>Phasmatodea</taxon>
        <taxon>Verophasmatodea</taxon>
        <taxon>Anareolatae</taxon>
        <taxon>Phasmatidae</taxon>
        <taxon>Eurycanthinae</taxon>
        <taxon>Dryococelus</taxon>
    </lineage>
</organism>